<keyword evidence="6" id="KW-1185">Reference proteome</keyword>
<dbReference type="AlphaFoldDB" id="A0A9P1GHZ8"/>
<dbReference type="EMBL" id="CAMXCT030006346">
    <property type="protein sequence ID" value="CAL4801752.1"/>
    <property type="molecule type" value="Genomic_DNA"/>
</dbReference>
<sequence>MVDARRCSGVRRRCLLSFTFFTVARARSSTLLSQGLLPDSFTAAALDQAQFGLLDAKADFTLSHPLSLRGSKEHTTRMSEINSDAQVQEMKSIGVLHEAELELAQATADEAAAEALAAEELRKADEASARAKALSNALTKGQVEELMEILKVPFSPDKDIVPSDSKAILVSTQTGVLQAPEDPAAPGNGTDSSARMCDPSVGLPCKAQRVITFDYRLSMGAGYAEWAALITLWVASVWIACCVCNCGLHQFCCCQCWTCASLVFLALATITTIMKGA</sequence>
<gene>
    <name evidence="3" type="ORF">C1SCF055_LOCUS39343</name>
</gene>
<protein>
    <submittedName>
        <fullName evidence="5">Cell number regulator 10</fullName>
    </submittedName>
</protein>
<dbReference type="OrthoDB" id="10572923at2759"/>
<accession>A0A9P1GHZ8</accession>
<dbReference type="EMBL" id="CAMXCT010006346">
    <property type="protein sequence ID" value="CAI4014440.1"/>
    <property type="molecule type" value="Genomic_DNA"/>
</dbReference>
<dbReference type="Proteomes" id="UP001152797">
    <property type="component" value="Unassembled WGS sequence"/>
</dbReference>
<feature type="transmembrane region" description="Helical" evidence="2">
    <location>
        <begin position="255"/>
        <end position="274"/>
    </location>
</feature>
<evidence type="ECO:0000256" key="2">
    <source>
        <dbReference type="SAM" id="Phobius"/>
    </source>
</evidence>
<comment type="caution">
    <text evidence="3">The sequence shown here is derived from an EMBL/GenBank/DDBJ whole genome shotgun (WGS) entry which is preliminary data.</text>
</comment>
<keyword evidence="2" id="KW-1133">Transmembrane helix</keyword>
<keyword evidence="2" id="KW-0812">Transmembrane</keyword>
<evidence type="ECO:0000313" key="3">
    <source>
        <dbReference type="EMBL" id="CAI4014440.1"/>
    </source>
</evidence>
<proteinExistence type="predicted"/>
<evidence type="ECO:0000313" key="5">
    <source>
        <dbReference type="EMBL" id="CAL4801752.1"/>
    </source>
</evidence>
<evidence type="ECO:0000256" key="1">
    <source>
        <dbReference type="SAM" id="Coils"/>
    </source>
</evidence>
<reference evidence="3" key="1">
    <citation type="submission" date="2022-10" db="EMBL/GenBank/DDBJ databases">
        <authorList>
            <person name="Chen Y."/>
            <person name="Dougan E. K."/>
            <person name="Chan C."/>
            <person name="Rhodes N."/>
            <person name="Thang M."/>
        </authorList>
    </citation>
    <scope>NUCLEOTIDE SEQUENCE</scope>
</reference>
<evidence type="ECO:0000313" key="6">
    <source>
        <dbReference type="Proteomes" id="UP001152797"/>
    </source>
</evidence>
<reference evidence="4" key="2">
    <citation type="submission" date="2024-04" db="EMBL/GenBank/DDBJ databases">
        <authorList>
            <person name="Chen Y."/>
            <person name="Shah S."/>
            <person name="Dougan E. K."/>
            <person name="Thang M."/>
            <person name="Chan C."/>
        </authorList>
    </citation>
    <scope>NUCLEOTIDE SEQUENCE [LARGE SCALE GENOMIC DNA]</scope>
</reference>
<name>A0A9P1GHZ8_9DINO</name>
<feature type="transmembrane region" description="Helical" evidence="2">
    <location>
        <begin position="226"/>
        <end position="248"/>
    </location>
</feature>
<organism evidence="3">
    <name type="scientific">Cladocopium goreaui</name>
    <dbReference type="NCBI Taxonomy" id="2562237"/>
    <lineage>
        <taxon>Eukaryota</taxon>
        <taxon>Sar</taxon>
        <taxon>Alveolata</taxon>
        <taxon>Dinophyceae</taxon>
        <taxon>Suessiales</taxon>
        <taxon>Symbiodiniaceae</taxon>
        <taxon>Cladocopium</taxon>
    </lineage>
</organism>
<evidence type="ECO:0000313" key="4">
    <source>
        <dbReference type="EMBL" id="CAL1167815.1"/>
    </source>
</evidence>
<keyword evidence="1" id="KW-0175">Coiled coil</keyword>
<dbReference type="EMBL" id="CAMXCT020006346">
    <property type="protein sequence ID" value="CAL1167815.1"/>
    <property type="molecule type" value="Genomic_DNA"/>
</dbReference>
<keyword evidence="2" id="KW-0472">Membrane</keyword>
<feature type="coiled-coil region" evidence="1">
    <location>
        <begin position="96"/>
        <end position="137"/>
    </location>
</feature>